<sequence length="289" mass="31518">MPRRATREPDAVDETFPVLSTQDRRAARMTQLLPGRPVGRFTGGLWAKTLLAAALWALVFSVPCAAFLELAPTTVGSPWAFVLTLISAYVAVNTTLGLGERIRAEFGQVRLPGLLASTTIWGALSLTALAWLAAGYATEPEPAFDLRHIATATSLPRELLALLAATAGIWAVSAAIRLAHAFGHARSRQQTIERLRGTGTRHAGVLAERDHRGSWLFDKPEFRIQIAYDDHGRQRLVSAFMRTRSTQVPVVGSAVVIFTDEADGIHIDLDRSSGVEYEADHRRFEPSDG</sequence>
<comment type="caution">
    <text evidence="2">The sequence shown here is derived from an EMBL/GenBank/DDBJ whole genome shotgun (WGS) entry which is preliminary data.</text>
</comment>
<gene>
    <name evidence="2" type="ORF">ACH49Z_29065</name>
</gene>
<dbReference type="RefSeq" id="WP_397066389.1">
    <property type="nucleotide sequence ID" value="NZ_JBIRYL010000018.1"/>
</dbReference>
<evidence type="ECO:0000313" key="2">
    <source>
        <dbReference type="EMBL" id="MFI2233907.1"/>
    </source>
</evidence>
<protein>
    <submittedName>
        <fullName evidence="2">Uncharacterized protein</fullName>
    </submittedName>
</protein>
<feature type="transmembrane region" description="Helical" evidence="1">
    <location>
        <begin position="80"/>
        <end position="99"/>
    </location>
</feature>
<organism evidence="2 3">
    <name type="scientific">Nocardia testacea</name>
    <dbReference type="NCBI Taxonomy" id="248551"/>
    <lineage>
        <taxon>Bacteria</taxon>
        <taxon>Bacillati</taxon>
        <taxon>Actinomycetota</taxon>
        <taxon>Actinomycetes</taxon>
        <taxon>Mycobacteriales</taxon>
        <taxon>Nocardiaceae</taxon>
        <taxon>Nocardia</taxon>
    </lineage>
</organism>
<feature type="transmembrane region" description="Helical" evidence="1">
    <location>
        <begin position="45"/>
        <end position="68"/>
    </location>
</feature>
<dbReference type="Proteomes" id="UP001611494">
    <property type="component" value="Unassembled WGS sequence"/>
</dbReference>
<keyword evidence="3" id="KW-1185">Reference proteome</keyword>
<reference evidence="2 3" key="1">
    <citation type="submission" date="2024-10" db="EMBL/GenBank/DDBJ databases">
        <title>The Natural Products Discovery Center: Release of the First 8490 Sequenced Strains for Exploring Actinobacteria Biosynthetic Diversity.</title>
        <authorList>
            <person name="Kalkreuter E."/>
            <person name="Kautsar S.A."/>
            <person name="Yang D."/>
            <person name="Bader C.D."/>
            <person name="Teijaro C.N."/>
            <person name="Fluegel L."/>
            <person name="Davis C.M."/>
            <person name="Simpson J.R."/>
            <person name="Lauterbach L."/>
            <person name="Steele A.D."/>
            <person name="Gui C."/>
            <person name="Meng S."/>
            <person name="Li G."/>
            <person name="Viehrig K."/>
            <person name="Ye F."/>
            <person name="Su P."/>
            <person name="Kiefer A.F."/>
            <person name="Nichols A."/>
            <person name="Cepeda A.J."/>
            <person name="Yan W."/>
            <person name="Fan B."/>
            <person name="Jiang Y."/>
            <person name="Adhikari A."/>
            <person name="Zheng C.-J."/>
            <person name="Schuster L."/>
            <person name="Cowan T.M."/>
            <person name="Smanski M.J."/>
            <person name="Chevrette M.G."/>
            <person name="De Carvalho L.P.S."/>
            <person name="Shen B."/>
        </authorList>
    </citation>
    <scope>NUCLEOTIDE SEQUENCE [LARGE SCALE GENOMIC DNA]</scope>
    <source>
        <strain evidence="2 3">NPDC019377</strain>
    </source>
</reference>
<dbReference type="EMBL" id="JBIRYL010000018">
    <property type="protein sequence ID" value="MFI2233907.1"/>
    <property type="molecule type" value="Genomic_DNA"/>
</dbReference>
<keyword evidence="1" id="KW-1133">Transmembrane helix</keyword>
<accession>A0ABW7W541</accession>
<evidence type="ECO:0000256" key="1">
    <source>
        <dbReference type="SAM" id="Phobius"/>
    </source>
</evidence>
<keyword evidence="1" id="KW-0812">Transmembrane</keyword>
<keyword evidence="1" id="KW-0472">Membrane</keyword>
<proteinExistence type="predicted"/>
<feature type="transmembrane region" description="Helical" evidence="1">
    <location>
        <begin position="159"/>
        <end position="179"/>
    </location>
</feature>
<name>A0ABW7W541_9NOCA</name>
<evidence type="ECO:0000313" key="3">
    <source>
        <dbReference type="Proteomes" id="UP001611494"/>
    </source>
</evidence>
<feature type="transmembrane region" description="Helical" evidence="1">
    <location>
        <begin position="111"/>
        <end position="134"/>
    </location>
</feature>